<evidence type="ECO:0000313" key="2">
    <source>
        <dbReference type="EMBL" id="KAH8078735.1"/>
    </source>
</evidence>
<dbReference type="Proteomes" id="UP000813824">
    <property type="component" value="Unassembled WGS sequence"/>
</dbReference>
<dbReference type="SUPFAM" id="SSF53474">
    <property type="entry name" value="alpha/beta-Hydrolases"/>
    <property type="match status" value="1"/>
</dbReference>
<dbReference type="Gene3D" id="3.40.50.1820">
    <property type="entry name" value="alpha/beta hydrolase"/>
    <property type="match status" value="1"/>
</dbReference>
<dbReference type="InterPro" id="IPR000073">
    <property type="entry name" value="AB_hydrolase_1"/>
</dbReference>
<organism evidence="2 3">
    <name type="scientific">Cristinia sonorae</name>
    <dbReference type="NCBI Taxonomy" id="1940300"/>
    <lineage>
        <taxon>Eukaryota</taxon>
        <taxon>Fungi</taxon>
        <taxon>Dikarya</taxon>
        <taxon>Basidiomycota</taxon>
        <taxon>Agaricomycotina</taxon>
        <taxon>Agaricomycetes</taxon>
        <taxon>Agaricomycetidae</taxon>
        <taxon>Agaricales</taxon>
        <taxon>Pleurotineae</taxon>
        <taxon>Stephanosporaceae</taxon>
        <taxon>Cristinia</taxon>
    </lineage>
</organism>
<comment type="caution">
    <text evidence="2">The sequence shown here is derived from an EMBL/GenBank/DDBJ whole genome shotgun (WGS) entry which is preliminary data.</text>
</comment>
<dbReference type="EMBL" id="JAEVFJ010000058">
    <property type="protein sequence ID" value="KAH8078735.1"/>
    <property type="molecule type" value="Genomic_DNA"/>
</dbReference>
<dbReference type="Pfam" id="PF12697">
    <property type="entry name" value="Abhydrolase_6"/>
    <property type="match status" value="1"/>
</dbReference>
<evidence type="ECO:0000313" key="3">
    <source>
        <dbReference type="Proteomes" id="UP000813824"/>
    </source>
</evidence>
<dbReference type="InterPro" id="IPR029058">
    <property type="entry name" value="AB_hydrolase_fold"/>
</dbReference>
<feature type="domain" description="AB hydrolase-1" evidence="1">
    <location>
        <begin position="30"/>
        <end position="339"/>
    </location>
</feature>
<evidence type="ECO:0000259" key="1">
    <source>
        <dbReference type="Pfam" id="PF12697"/>
    </source>
</evidence>
<protein>
    <recommendedName>
        <fullName evidence="1">AB hydrolase-1 domain-containing protein</fullName>
    </recommendedName>
</protein>
<dbReference type="OrthoDB" id="3466517at2759"/>
<reference evidence="2" key="1">
    <citation type="journal article" date="2021" name="New Phytol.">
        <title>Evolutionary innovations through gain and loss of genes in the ectomycorrhizal Boletales.</title>
        <authorList>
            <person name="Wu G."/>
            <person name="Miyauchi S."/>
            <person name="Morin E."/>
            <person name="Kuo A."/>
            <person name="Drula E."/>
            <person name="Varga T."/>
            <person name="Kohler A."/>
            <person name="Feng B."/>
            <person name="Cao Y."/>
            <person name="Lipzen A."/>
            <person name="Daum C."/>
            <person name="Hundley H."/>
            <person name="Pangilinan J."/>
            <person name="Johnson J."/>
            <person name="Barry K."/>
            <person name="LaButti K."/>
            <person name="Ng V."/>
            <person name="Ahrendt S."/>
            <person name="Min B."/>
            <person name="Choi I.G."/>
            <person name="Park H."/>
            <person name="Plett J.M."/>
            <person name="Magnuson J."/>
            <person name="Spatafora J.W."/>
            <person name="Nagy L.G."/>
            <person name="Henrissat B."/>
            <person name="Grigoriev I.V."/>
            <person name="Yang Z.L."/>
            <person name="Xu J."/>
            <person name="Martin F.M."/>
        </authorList>
    </citation>
    <scope>NUCLEOTIDE SEQUENCE</scope>
    <source>
        <strain evidence="2">KKN 215</strain>
    </source>
</reference>
<gene>
    <name evidence="2" type="ORF">BXZ70DRAFT_961456</name>
</gene>
<keyword evidence="3" id="KW-1185">Reference proteome</keyword>
<dbReference type="AlphaFoldDB" id="A0A8K0XK36"/>
<sequence length="356" mass="39672">MPDLNVVKYGLLAVHDTGTPNGGGEYYPTLIMLHGYAWHSGIFSRMIPFAAKHGVRLVLVNRRGYPHTSPFNEEEISLLNAGTLATAEGADSLRKYLVGRGKDLYDFIEEFIATEKISQKGGIILAAWSFGVVFTTSLLANAPSFPQGDINVASYTRCVLNYDPPYHALGYPYLEGGYNPLVDQTITPEEGARRFPRWVSGYYRHGESPAELEPRTPLSEPQPTIETMALEDIQSALYPGPGNPGGSDATLMNAGIQHGLFKESRLKAYFPSETSPSAWDEVKLRHVWCDQTVWEAPYTKYCLEAEFEDAKKAGRKTRPLEITRMRQANHFIHWDQPERSLLVLLGDGNAAQAVYK</sequence>
<name>A0A8K0XK36_9AGAR</name>
<proteinExistence type="predicted"/>
<accession>A0A8K0XK36</accession>